<keyword evidence="3 10" id="KW-0812">Transmembrane</keyword>
<evidence type="ECO:0000256" key="1">
    <source>
        <dbReference type="ARBA" id="ARBA00004651"/>
    </source>
</evidence>
<evidence type="ECO:0000313" key="12">
    <source>
        <dbReference type="Proteomes" id="UP000265768"/>
    </source>
</evidence>
<dbReference type="GO" id="GO:0062054">
    <property type="term" value="F:fluoride channel activity"/>
    <property type="evidence" value="ECO:0007669"/>
    <property type="project" value="UniProtKB-UniRule"/>
</dbReference>
<keyword evidence="12" id="KW-1185">Reference proteome</keyword>
<evidence type="ECO:0000256" key="5">
    <source>
        <dbReference type="ARBA" id="ARBA00023136"/>
    </source>
</evidence>
<feature type="binding site" evidence="10">
    <location>
        <position position="134"/>
    </location>
    <ligand>
        <name>Na(+)</name>
        <dbReference type="ChEBI" id="CHEBI:29101"/>
        <note>structural</note>
    </ligand>
</feature>
<dbReference type="GO" id="GO:0140114">
    <property type="term" value="P:cellular detoxification of fluoride"/>
    <property type="evidence" value="ECO:0007669"/>
    <property type="project" value="UniProtKB-UniRule"/>
</dbReference>
<dbReference type="GO" id="GO:0046872">
    <property type="term" value="F:metal ion binding"/>
    <property type="evidence" value="ECO:0007669"/>
    <property type="project" value="UniProtKB-KW"/>
</dbReference>
<keyword evidence="10" id="KW-0915">Sodium</keyword>
<organism evidence="11 12">
    <name type="scientific">Bailinhaonella thermotolerans</name>
    <dbReference type="NCBI Taxonomy" id="1070861"/>
    <lineage>
        <taxon>Bacteria</taxon>
        <taxon>Bacillati</taxon>
        <taxon>Actinomycetota</taxon>
        <taxon>Actinomycetes</taxon>
        <taxon>Streptosporangiales</taxon>
        <taxon>Streptosporangiaceae</taxon>
        <taxon>Bailinhaonella</taxon>
    </lineage>
</organism>
<dbReference type="InterPro" id="IPR003691">
    <property type="entry name" value="FluC"/>
</dbReference>
<keyword evidence="10" id="KW-0813">Transport</keyword>
<reference evidence="11 12" key="1">
    <citation type="submission" date="2018-09" db="EMBL/GenBank/DDBJ databases">
        <title>YIM 75507 draft genome.</title>
        <authorList>
            <person name="Tang S."/>
            <person name="Feng Y."/>
        </authorList>
    </citation>
    <scope>NUCLEOTIDE SEQUENCE [LARGE SCALE GENOMIC DNA]</scope>
    <source>
        <strain evidence="11 12">YIM 75507</strain>
    </source>
</reference>
<keyword evidence="6 10" id="KW-0407">Ion channel</keyword>
<feature type="transmembrane region" description="Helical" evidence="10">
    <location>
        <begin position="94"/>
        <end position="112"/>
    </location>
</feature>
<protein>
    <recommendedName>
        <fullName evidence="10">Fluoride-specific ion channel FluC</fullName>
    </recommendedName>
</protein>
<keyword evidence="5 10" id="KW-0472">Membrane</keyword>
<comment type="function">
    <text evidence="9 10">Fluoride-specific ion channel. Important for reducing fluoride concentration in the cell, thus reducing its toxicity.</text>
</comment>
<feature type="binding site" evidence="10">
    <location>
        <position position="131"/>
    </location>
    <ligand>
        <name>Na(+)</name>
        <dbReference type="ChEBI" id="CHEBI:29101"/>
        <note>structural</note>
    </ligand>
</feature>
<evidence type="ECO:0000256" key="4">
    <source>
        <dbReference type="ARBA" id="ARBA00022989"/>
    </source>
</evidence>
<dbReference type="HAMAP" id="MF_00454">
    <property type="entry name" value="FluC"/>
    <property type="match status" value="1"/>
</dbReference>
<comment type="activity regulation">
    <text evidence="10">Na(+) is not transported, but it plays an essential structural role and its presence is essential for fluoride channel function.</text>
</comment>
<evidence type="ECO:0000256" key="9">
    <source>
        <dbReference type="ARBA" id="ARBA00049940"/>
    </source>
</evidence>
<dbReference type="GO" id="GO:0005886">
    <property type="term" value="C:plasma membrane"/>
    <property type="evidence" value="ECO:0007669"/>
    <property type="project" value="UniProtKB-SubCell"/>
</dbReference>
<feature type="transmembrane region" description="Helical" evidence="10">
    <location>
        <begin position="56"/>
        <end position="74"/>
    </location>
</feature>
<evidence type="ECO:0000256" key="10">
    <source>
        <dbReference type="HAMAP-Rule" id="MF_00454"/>
    </source>
</evidence>
<keyword evidence="2 10" id="KW-1003">Cell membrane</keyword>
<dbReference type="Proteomes" id="UP000265768">
    <property type="component" value="Unassembled WGS sequence"/>
</dbReference>
<evidence type="ECO:0000256" key="6">
    <source>
        <dbReference type="ARBA" id="ARBA00023303"/>
    </source>
</evidence>
<proteinExistence type="inferred from homology"/>
<dbReference type="PANTHER" id="PTHR28259:SF1">
    <property type="entry name" value="FLUORIDE EXPORT PROTEIN 1-RELATED"/>
    <property type="match status" value="1"/>
</dbReference>
<evidence type="ECO:0000256" key="8">
    <source>
        <dbReference type="ARBA" id="ARBA00035585"/>
    </source>
</evidence>
<keyword evidence="10" id="KW-0479">Metal-binding</keyword>
<feature type="transmembrane region" description="Helical" evidence="10">
    <location>
        <begin position="124"/>
        <end position="146"/>
    </location>
</feature>
<comment type="caution">
    <text evidence="11">The sequence shown here is derived from an EMBL/GenBank/DDBJ whole genome shotgun (WGS) entry which is preliminary data.</text>
</comment>
<comment type="catalytic activity">
    <reaction evidence="8">
        <text>fluoride(in) = fluoride(out)</text>
        <dbReference type="Rhea" id="RHEA:76159"/>
        <dbReference type="ChEBI" id="CHEBI:17051"/>
    </reaction>
    <physiologicalReaction direction="left-to-right" evidence="8">
        <dbReference type="Rhea" id="RHEA:76160"/>
    </physiologicalReaction>
</comment>
<dbReference type="OrthoDB" id="4408652at2"/>
<feature type="transmembrane region" description="Helical" evidence="10">
    <location>
        <begin position="152"/>
        <end position="177"/>
    </location>
</feature>
<keyword evidence="10" id="KW-0406">Ion transport</keyword>
<comment type="similarity">
    <text evidence="7 10">Belongs to the fluoride channel Fluc/FEX (TC 1.A.43) family.</text>
</comment>
<comment type="subcellular location">
    <subcellularLocation>
        <location evidence="1 10">Cell membrane</location>
        <topology evidence="1 10">Multi-pass membrane protein</topology>
    </subcellularLocation>
</comment>
<dbReference type="PANTHER" id="PTHR28259">
    <property type="entry name" value="FLUORIDE EXPORT PROTEIN 1-RELATED"/>
    <property type="match status" value="1"/>
</dbReference>
<name>A0A3A4AFY8_9ACTN</name>
<sequence length="193" mass="19001">MLRGGGARRAGGVIAEVVRRARGRALATLAGVIGEEGAGPVDPDVEPRAPAGRGEVSPAVLGAVALGGLLGGLARYGVAQGWPAPAGGWPWPTLAVNVAGSLLIGVLMAVLAGGRAPHPLARPFLGTGFLGGFTTFSAYALEIGALAERGRIVTAAAYLVVTAVAAVAAAWAGSALARAAVRRRRTGRSGGGA</sequence>
<keyword evidence="4 10" id="KW-1133">Transmembrane helix</keyword>
<evidence type="ECO:0000256" key="3">
    <source>
        <dbReference type="ARBA" id="ARBA00022692"/>
    </source>
</evidence>
<dbReference type="Pfam" id="PF02537">
    <property type="entry name" value="CRCB"/>
    <property type="match status" value="1"/>
</dbReference>
<dbReference type="AlphaFoldDB" id="A0A3A4AFY8"/>
<dbReference type="EMBL" id="QZEY01000011">
    <property type="protein sequence ID" value="RJL27269.1"/>
    <property type="molecule type" value="Genomic_DNA"/>
</dbReference>
<accession>A0A3A4AFY8</accession>
<evidence type="ECO:0000256" key="2">
    <source>
        <dbReference type="ARBA" id="ARBA00022475"/>
    </source>
</evidence>
<evidence type="ECO:0000256" key="7">
    <source>
        <dbReference type="ARBA" id="ARBA00035120"/>
    </source>
</evidence>
<gene>
    <name evidence="10" type="primary">fluC</name>
    <name evidence="10" type="synonym">crcB</name>
    <name evidence="11" type="ORF">D5H75_25410</name>
</gene>
<evidence type="ECO:0000313" key="11">
    <source>
        <dbReference type="EMBL" id="RJL27269.1"/>
    </source>
</evidence>